<gene>
    <name evidence="4" type="ORF">PVAG01_07913</name>
</gene>
<comment type="caution">
    <text evidence="4">The sequence shown here is derived from an EMBL/GenBank/DDBJ whole genome shotgun (WGS) entry which is preliminary data.</text>
</comment>
<evidence type="ECO:0008006" key="6">
    <source>
        <dbReference type="Google" id="ProtNLM"/>
    </source>
</evidence>
<evidence type="ECO:0000256" key="2">
    <source>
        <dbReference type="ARBA" id="ARBA00022723"/>
    </source>
</evidence>
<keyword evidence="2" id="KW-0479">Metal-binding</keyword>
<proteinExistence type="inferred from homology"/>
<dbReference type="EMBL" id="JBFCZG010000006">
    <property type="protein sequence ID" value="KAL3421468.1"/>
    <property type="molecule type" value="Genomic_DNA"/>
</dbReference>
<evidence type="ECO:0000256" key="1">
    <source>
        <dbReference type="ARBA" id="ARBA00007818"/>
    </source>
</evidence>
<dbReference type="InterPro" id="IPR008584">
    <property type="entry name" value="CXXC_Zn-binding_euk"/>
</dbReference>
<evidence type="ECO:0000256" key="3">
    <source>
        <dbReference type="ARBA" id="ARBA00022833"/>
    </source>
</evidence>
<reference evidence="4 5" key="1">
    <citation type="submission" date="2024-06" db="EMBL/GenBank/DDBJ databases">
        <title>Complete genome of Phlyctema vagabunda strain 19-DSS-EL-015.</title>
        <authorList>
            <person name="Fiorenzani C."/>
        </authorList>
    </citation>
    <scope>NUCLEOTIDE SEQUENCE [LARGE SCALE GENOMIC DNA]</scope>
    <source>
        <strain evidence="4 5">19-DSS-EL-015</strain>
    </source>
</reference>
<sequence length="163" mass="18682">MLVLNLTADLSGVTDLRPDDTEDNPFWYTFKVQCTSCRETHPNWALSLAKYLQENNDMSGSRGEANFVWKCKSCKRESSATIKAAPISYQQASPPTRQKIIEFDCRGLEFTEFRPEGEWLATGLESGSKFTAVDLSEGEWFDYDEKAGEEVSIKDFKWEIRRN</sequence>
<dbReference type="PANTHER" id="PTHR12857:SF0">
    <property type="entry name" value="CXXC MOTIF CONTAINING ZINC BINDING PROTEIN"/>
    <property type="match status" value="1"/>
</dbReference>
<dbReference type="SUPFAM" id="SSF141678">
    <property type="entry name" value="MAL13P1.257-like"/>
    <property type="match status" value="1"/>
</dbReference>
<name>A0ABR4PDT1_9HELO</name>
<keyword evidence="3" id="KW-0862">Zinc</keyword>
<dbReference type="Proteomes" id="UP001629113">
    <property type="component" value="Unassembled WGS sequence"/>
</dbReference>
<evidence type="ECO:0000313" key="5">
    <source>
        <dbReference type="Proteomes" id="UP001629113"/>
    </source>
</evidence>
<evidence type="ECO:0000313" key="4">
    <source>
        <dbReference type="EMBL" id="KAL3421468.1"/>
    </source>
</evidence>
<comment type="similarity">
    <text evidence="1">Belongs to the UPF0587 family.</text>
</comment>
<protein>
    <recommendedName>
        <fullName evidence="6">DUF866 domain-containing protein</fullName>
    </recommendedName>
</protein>
<accession>A0ABR4PDT1</accession>
<dbReference type="PANTHER" id="PTHR12857">
    <property type="entry name" value="CXXC MOTIF CONTAINING ZINC BINDING PROTEIN"/>
    <property type="match status" value="1"/>
</dbReference>
<keyword evidence="5" id="KW-1185">Reference proteome</keyword>
<dbReference type="Pfam" id="PF05907">
    <property type="entry name" value="CXXC_Zn-b_euk"/>
    <property type="match status" value="1"/>
</dbReference>
<organism evidence="4 5">
    <name type="scientific">Phlyctema vagabunda</name>
    <dbReference type="NCBI Taxonomy" id="108571"/>
    <lineage>
        <taxon>Eukaryota</taxon>
        <taxon>Fungi</taxon>
        <taxon>Dikarya</taxon>
        <taxon>Ascomycota</taxon>
        <taxon>Pezizomycotina</taxon>
        <taxon>Leotiomycetes</taxon>
        <taxon>Helotiales</taxon>
        <taxon>Dermateaceae</taxon>
        <taxon>Phlyctema</taxon>
    </lineage>
</organism>